<gene>
    <name evidence="2" type="ORF">SAMN04488690_0410</name>
</gene>
<accession>A0A1W1GTQ4</accession>
<name>A0A1W1GTQ4_9GAMM</name>
<dbReference type="Proteomes" id="UP000191133">
    <property type="component" value="Unassembled WGS sequence"/>
</dbReference>
<protein>
    <recommendedName>
        <fullName evidence="4">Secreted protein</fullName>
    </recommendedName>
</protein>
<organism evidence="2 3">
    <name type="scientific">Stenotrophomonas indicatrix</name>
    <dbReference type="NCBI Taxonomy" id="2045451"/>
    <lineage>
        <taxon>Bacteria</taxon>
        <taxon>Pseudomonadati</taxon>
        <taxon>Pseudomonadota</taxon>
        <taxon>Gammaproteobacteria</taxon>
        <taxon>Lysobacterales</taxon>
        <taxon>Lysobacteraceae</taxon>
        <taxon>Stenotrophomonas</taxon>
    </lineage>
</organism>
<feature type="signal peptide" evidence="1">
    <location>
        <begin position="1"/>
        <end position="23"/>
    </location>
</feature>
<dbReference type="AlphaFoldDB" id="A0A1W1GTQ4"/>
<evidence type="ECO:0000313" key="3">
    <source>
        <dbReference type="Proteomes" id="UP000191133"/>
    </source>
</evidence>
<proteinExistence type="predicted"/>
<reference evidence="3" key="1">
    <citation type="submission" date="2016-10" db="EMBL/GenBank/DDBJ databases">
        <authorList>
            <person name="Varghese N."/>
        </authorList>
    </citation>
    <scope>NUCLEOTIDE SEQUENCE [LARGE SCALE GENOMIC DNA]</scope>
    <source>
        <strain evidence="3">92MFCol6.1</strain>
    </source>
</reference>
<dbReference type="RefSeq" id="WP_080148412.1">
    <property type="nucleotide sequence ID" value="NZ_CP079106.1"/>
</dbReference>
<evidence type="ECO:0000313" key="2">
    <source>
        <dbReference type="EMBL" id="SLM22736.1"/>
    </source>
</evidence>
<feature type="chain" id="PRO_5012800027" description="Secreted protein" evidence="1">
    <location>
        <begin position="24"/>
        <end position="145"/>
    </location>
</feature>
<dbReference type="EMBL" id="FWEU01000001">
    <property type="protein sequence ID" value="SLM22736.1"/>
    <property type="molecule type" value="Genomic_DNA"/>
</dbReference>
<evidence type="ECO:0008006" key="4">
    <source>
        <dbReference type="Google" id="ProtNLM"/>
    </source>
</evidence>
<keyword evidence="1" id="KW-0732">Signal</keyword>
<evidence type="ECO:0000256" key="1">
    <source>
        <dbReference type="SAM" id="SignalP"/>
    </source>
</evidence>
<sequence length="145" mass="14547">MNTKPFALLLALAAASLAPAAQAGGNLDCQLRYNLSGWSLIYKTASGNGTIHCTNGSSMPVRIQLKGGGLTVGKSKITDGRGSFTGASSVGELLGTYASVGAHAGAVKSSNAQVMTKGDISLALSGTGKGWDLGVDGAAFTISRR</sequence>